<dbReference type="PROSITE" id="PS51318">
    <property type="entry name" value="TAT"/>
    <property type="match status" value="1"/>
</dbReference>
<evidence type="ECO:0000313" key="13">
    <source>
        <dbReference type="Proteomes" id="UP000295673"/>
    </source>
</evidence>
<keyword evidence="8" id="KW-0460">Magnesium</keyword>
<comment type="catalytic activity">
    <reaction evidence="10">
        <text>L-threonyl-[protein] + FAD = FMN-L-threonyl-[protein] + AMP + H(+)</text>
        <dbReference type="Rhea" id="RHEA:36847"/>
        <dbReference type="Rhea" id="RHEA-COMP:11060"/>
        <dbReference type="Rhea" id="RHEA-COMP:11061"/>
        <dbReference type="ChEBI" id="CHEBI:15378"/>
        <dbReference type="ChEBI" id="CHEBI:30013"/>
        <dbReference type="ChEBI" id="CHEBI:57692"/>
        <dbReference type="ChEBI" id="CHEBI:74257"/>
        <dbReference type="ChEBI" id="CHEBI:456215"/>
        <dbReference type="EC" id="2.7.1.180"/>
    </reaction>
</comment>
<dbReference type="AlphaFoldDB" id="A0A4R1N7U8"/>
<evidence type="ECO:0000256" key="4">
    <source>
        <dbReference type="ARBA" id="ARBA00022630"/>
    </source>
</evidence>
<evidence type="ECO:0000313" key="12">
    <source>
        <dbReference type="EMBL" id="TCL01164.1"/>
    </source>
</evidence>
<dbReference type="PANTHER" id="PTHR30040">
    <property type="entry name" value="THIAMINE BIOSYNTHESIS LIPOPROTEIN APBE"/>
    <property type="match status" value="1"/>
</dbReference>
<protein>
    <recommendedName>
        <fullName evidence="3">FAD:protein FMN transferase</fullName>
        <ecNumber evidence="2">2.7.1.180</ecNumber>
    </recommendedName>
    <alternativeName>
        <fullName evidence="9">Flavin transferase</fullName>
    </alternativeName>
</protein>
<evidence type="ECO:0000256" key="5">
    <source>
        <dbReference type="ARBA" id="ARBA00022679"/>
    </source>
</evidence>
<keyword evidence="4" id="KW-0285">Flavoprotein</keyword>
<comment type="caution">
    <text evidence="12">The sequence shown here is derived from an EMBL/GenBank/DDBJ whole genome shotgun (WGS) entry which is preliminary data.</text>
</comment>
<dbReference type="Pfam" id="PF02424">
    <property type="entry name" value="ApbE"/>
    <property type="match status" value="1"/>
</dbReference>
<evidence type="ECO:0000256" key="8">
    <source>
        <dbReference type="ARBA" id="ARBA00022842"/>
    </source>
</evidence>
<organism evidence="12 13">
    <name type="scientific">Shimia isoporae</name>
    <dbReference type="NCBI Taxonomy" id="647720"/>
    <lineage>
        <taxon>Bacteria</taxon>
        <taxon>Pseudomonadati</taxon>
        <taxon>Pseudomonadota</taxon>
        <taxon>Alphaproteobacteria</taxon>
        <taxon>Rhodobacterales</taxon>
        <taxon>Roseobacteraceae</taxon>
    </lineage>
</organism>
<dbReference type="Gene3D" id="3.10.520.10">
    <property type="entry name" value="ApbE-like domains"/>
    <property type="match status" value="1"/>
</dbReference>
<feature type="signal peptide" evidence="11">
    <location>
        <begin position="1"/>
        <end position="25"/>
    </location>
</feature>
<feature type="chain" id="PRO_5039948500" description="FAD:protein FMN transferase" evidence="11">
    <location>
        <begin position="26"/>
        <end position="296"/>
    </location>
</feature>
<evidence type="ECO:0000256" key="2">
    <source>
        <dbReference type="ARBA" id="ARBA00011955"/>
    </source>
</evidence>
<evidence type="ECO:0000256" key="6">
    <source>
        <dbReference type="ARBA" id="ARBA00022723"/>
    </source>
</evidence>
<keyword evidence="7" id="KW-0274">FAD</keyword>
<comment type="cofactor">
    <cofactor evidence="1">
        <name>Mg(2+)</name>
        <dbReference type="ChEBI" id="CHEBI:18420"/>
    </cofactor>
</comment>
<dbReference type="EC" id="2.7.1.180" evidence="2"/>
<dbReference type="SUPFAM" id="SSF143631">
    <property type="entry name" value="ApbE-like"/>
    <property type="match status" value="1"/>
</dbReference>
<dbReference type="Proteomes" id="UP000295673">
    <property type="component" value="Unassembled WGS sequence"/>
</dbReference>
<proteinExistence type="predicted"/>
<gene>
    <name evidence="12" type="ORF">BXY66_2473</name>
</gene>
<keyword evidence="12" id="KW-0449">Lipoprotein</keyword>
<evidence type="ECO:0000256" key="9">
    <source>
        <dbReference type="ARBA" id="ARBA00031306"/>
    </source>
</evidence>
<dbReference type="PANTHER" id="PTHR30040:SF2">
    <property type="entry name" value="FAD:PROTEIN FMN TRANSFERASE"/>
    <property type="match status" value="1"/>
</dbReference>
<dbReference type="RefSeq" id="WP_132860505.1">
    <property type="nucleotide sequence ID" value="NZ_SMGR01000002.1"/>
</dbReference>
<dbReference type="InterPro" id="IPR006311">
    <property type="entry name" value="TAT_signal"/>
</dbReference>
<keyword evidence="5" id="KW-0808">Transferase</keyword>
<accession>A0A4R1N7U8</accession>
<evidence type="ECO:0000256" key="11">
    <source>
        <dbReference type="SAM" id="SignalP"/>
    </source>
</evidence>
<name>A0A4R1N7U8_9RHOB</name>
<keyword evidence="13" id="KW-1185">Reference proteome</keyword>
<evidence type="ECO:0000256" key="3">
    <source>
        <dbReference type="ARBA" id="ARBA00016337"/>
    </source>
</evidence>
<dbReference type="GO" id="GO:0046872">
    <property type="term" value="F:metal ion binding"/>
    <property type="evidence" value="ECO:0007669"/>
    <property type="project" value="UniProtKB-KW"/>
</dbReference>
<dbReference type="OrthoDB" id="9778595at2"/>
<keyword evidence="6" id="KW-0479">Metal-binding</keyword>
<dbReference type="GO" id="GO:0016740">
    <property type="term" value="F:transferase activity"/>
    <property type="evidence" value="ECO:0007669"/>
    <property type="project" value="UniProtKB-KW"/>
</dbReference>
<evidence type="ECO:0000256" key="1">
    <source>
        <dbReference type="ARBA" id="ARBA00001946"/>
    </source>
</evidence>
<evidence type="ECO:0000256" key="7">
    <source>
        <dbReference type="ARBA" id="ARBA00022827"/>
    </source>
</evidence>
<evidence type="ECO:0000256" key="10">
    <source>
        <dbReference type="ARBA" id="ARBA00048540"/>
    </source>
</evidence>
<reference evidence="12 13" key="1">
    <citation type="submission" date="2019-03" db="EMBL/GenBank/DDBJ databases">
        <title>Genomic Encyclopedia of Archaeal and Bacterial Type Strains, Phase II (KMG-II): from individual species to whole genera.</title>
        <authorList>
            <person name="Goeker M."/>
        </authorList>
    </citation>
    <scope>NUCLEOTIDE SEQUENCE [LARGE SCALE GENOMIC DNA]</scope>
    <source>
        <strain evidence="12 13">DSM 26433</strain>
    </source>
</reference>
<sequence length="296" mass="30927">MSQMNRRRFLAVSACAAGFAANAAAAAPVAEWRGVALGAQASLKVSGLAQTEADSIFAEMQAELERLEQVFSLYRESALTRLNRTGNLANPAPELLEILSLSDRINTASGGAFDPTVQALWNAHAEGGDLDAAKSRVGWTDVTFDSAAIRFNAPEMALTLNGIAQGAVTDRIATLLKARGLTDVLIDMGEISALGSRAANEPWRVGVITPQGDILRKLTLSDRALATSAVDGFRLPDGASHILHPKGAETVQSVASIAAPSAALADGLSTAACLMSRDAVMHMVAQFDGAEVISMI</sequence>
<keyword evidence="11" id="KW-0732">Signal</keyword>
<dbReference type="InterPro" id="IPR003374">
    <property type="entry name" value="ApbE-like_sf"/>
</dbReference>
<dbReference type="EMBL" id="SMGR01000002">
    <property type="protein sequence ID" value="TCL01164.1"/>
    <property type="molecule type" value="Genomic_DNA"/>
</dbReference>
<dbReference type="InterPro" id="IPR024932">
    <property type="entry name" value="ApbE"/>
</dbReference>